<dbReference type="Pfam" id="PF20577">
    <property type="entry name" value="Phage_ORF5"/>
    <property type="match status" value="1"/>
</dbReference>
<proteinExistence type="predicted"/>
<dbReference type="InterPro" id="IPR046781">
    <property type="entry name" value="Phage_ORF5"/>
</dbReference>
<reference evidence="1" key="1">
    <citation type="submission" date="2018-03" db="EMBL/GenBank/DDBJ databases">
        <title>Twenty-four Novel Viral Genomes identified from the Dushanzi Mud Volcanic Sediment in Xinjiang, China.</title>
        <authorList>
            <person name="Han L."/>
        </authorList>
    </citation>
    <scope>NUCLEOTIDE SEQUENCE</scope>
</reference>
<dbReference type="EMBL" id="MH029524">
    <property type="protein sequence ID" value="AVQ10232.1"/>
    <property type="molecule type" value="Genomic_DNA"/>
</dbReference>
<accession>A0A2R3UAE8</accession>
<organism evidence="1">
    <name type="scientific">Gokushovirinae environmental samples</name>
    <dbReference type="NCBI Taxonomy" id="1478972"/>
    <lineage>
        <taxon>Viruses</taxon>
        <taxon>Monodnaviria</taxon>
        <taxon>Sangervirae</taxon>
        <taxon>Phixviricota</taxon>
        <taxon>Malgrandaviricetes</taxon>
        <taxon>Petitvirales</taxon>
        <taxon>Microviridae</taxon>
        <taxon>environmental samples</taxon>
    </lineage>
</organism>
<name>A0A2R3UAE8_9VIRU</name>
<protein>
    <submittedName>
        <fullName evidence="1">DNA binding protein VP4</fullName>
    </submittedName>
</protein>
<evidence type="ECO:0000313" key="1">
    <source>
        <dbReference type="EMBL" id="AVQ10232.1"/>
    </source>
</evidence>
<sequence>MRMTVCVVRDRAADVFGRPIFAVSRGQAVRSFTDQVNEKGSELNKHPKDYELYLLGEYDDGSGQFICGVPEMISRGEDVVV</sequence>